<feature type="region of interest" description="Disordered" evidence="2">
    <location>
        <begin position="239"/>
        <end position="294"/>
    </location>
</feature>
<feature type="domain" description="RRM" evidence="3">
    <location>
        <begin position="511"/>
        <end position="582"/>
    </location>
</feature>
<feature type="compositionally biased region" description="Basic and acidic residues" evidence="2">
    <location>
        <begin position="64"/>
        <end position="75"/>
    </location>
</feature>
<keyword evidence="1" id="KW-0694">RNA-binding</keyword>
<feature type="region of interest" description="Disordered" evidence="2">
    <location>
        <begin position="578"/>
        <end position="685"/>
    </location>
</feature>
<evidence type="ECO:0000256" key="1">
    <source>
        <dbReference type="PROSITE-ProRule" id="PRU00176"/>
    </source>
</evidence>
<evidence type="ECO:0000256" key="2">
    <source>
        <dbReference type="SAM" id="MobiDB-lite"/>
    </source>
</evidence>
<dbReference type="AlphaFoldDB" id="A0A4U0TQV4"/>
<dbReference type="PROSITE" id="PS50102">
    <property type="entry name" value="RRM"/>
    <property type="match status" value="1"/>
</dbReference>
<sequence>MNSNRPSEAPGEPYNRSEPAALSPASPKPIHFPAPTAIPLLELQMDVGHNQVERHMADPAMHNTEVRPDFWRDPNEPQAEGHASPYSTGGEVAESETALALSQEQEDTIPQHPQAVEEGEADTADTGSKDSATNDTAESQHIQLSNHASHQANAQLEVQAPVEPEAANFADASASSHPSAPTSGQAPTARTPEPAVNADDFATHLGEVHSRLPASDLSAVNGNVDVDSLLATLQGRSSVTATPATNGGDPYTPSLAQDEPAPPGAEGSPITAAGLTAPPSGLPARPPPQEQPLIHPNYVHSQHIRDYHPHAAHPAFQPQQAVGTGGKAGSQGTAADPTLRSHVPSVFSPTSAVGQPASINGIDTASTASTAPTNNSAAAASGYTSSFVASAGSPTTSTQQFYQQPLPGAGSAYGQQHGSSPTSAIPNDTSIAATLQQNQTPYTPAQAYSASLGVSNTPIESRRESKLAAGEIPSPEDRPWNAEVQAKYDRFIESERAYVSEGRWEQFPSGSRLFVGNLSSEKVTKRDIFHVFHPYGELAQISIKQAYGFVQFLRTEDCMHALSKQQGVKIREKKVHLEVSKPQKNKIQAQQQHQQRRSRSPDYGRGKPDLDRYTGGRGGGGRSQPGGGYGRQGAYRSPSPPRYGGRGYDDRGYRARSPDYGRGRYRSPSPRNRDDDDLPLPRRQPKDVPDVQIIVLDNLERDFINWVEKAFANRGVSVDVLLLSPRLDEQAVIKRQIVEGVTAVSKLTKQNQDTARIGLQIFKRTAGINSVTFDEYANLDPNLCVELVLRAKNSYSQQPAPTPAYGGGGAGYGAPQYGAPQPPPQQQYGGYGGPMQYAQPAPGYPPQPPYAQARPPQPQPPTPTGAPPNLQNLIGSLDPNSLQSLLSMMNQQGQSPATPQTASSYGAPGAQYGQQQQQAMVALQQNPALAGALHQQQQQQQQGGQPAQGGGGGQGGNVNMQDILARLGTYGR</sequence>
<dbReference type="Pfam" id="PF00076">
    <property type="entry name" value="RRM_1"/>
    <property type="match status" value="1"/>
</dbReference>
<dbReference type="OrthoDB" id="10044938at2759"/>
<feature type="region of interest" description="Disordered" evidence="2">
    <location>
        <begin position="890"/>
        <end position="910"/>
    </location>
</feature>
<feature type="compositionally biased region" description="Basic and acidic residues" evidence="2">
    <location>
        <begin position="599"/>
        <end position="614"/>
    </location>
</feature>
<feature type="region of interest" description="Disordered" evidence="2">
    <location>
        <begin position="49"/>
        <end position="204"/>
    </location>
</feature>
<feature type="region of interest" description="Disordered" evidence="2">
    <location>
        <begin position="1"/>
        <end position="34"/>
    </location>
</feature>
<dbReference type="InterPro" id="IPR012677">
    <property type="entry name" value="Nucleotide-bd_a/b_plait_sf"/>
</dbReference>
<dbReference type="InterPro" id="IPR036621">
    <property type="entry name" value="Anticodon-bd_dom_sf"/>
</dbReference>
<feature type="compositionally biased region" description="Gly residues" evidence="2">
    <location>
        <begin position="946"/>
        <end position="956"/>
    </location>
</feature>
<dbReference type="InterPro" id="IPR052600">
    <property type="entry name" value="Nuc_rcpt_coact/corep"/>
</dbReference>
<feature type="compositionally biased region" description="Polar residues" evidence="2">
    <location>
        <begin position="389"/>
        <end position="403"/>
    </location>
</feature>
<gene>
    <name evidence="4" type="ORF">B0A50_05996</name>
</gene>
<dbReference type="Proteomes" id="UP000308549">
    <property type="component" value="Unassembled WGS sequence"/>
</dbReference>
<feature type="region of interest" description="Disordered" evidence="2">
    <location>
        <begin position="797"/>
        <end position="877"/>
    </location>
</feature>
<accession>A0A4U0TQV4</accession>
<dbReference type="InterPro" id="IPR035979">
    <property type="entry name" value="RBD_domain_sf"/>
</dbReference>
<feature type="compositionally biased region" description="Polar residues" evidence="2">
    <location>
        <begin position="125"/>
        <end position="156"/>
    </location>
</feature>
<organism evidence="4 5">
    <name type="scientific">Salinomyces thailandicus</name>
    <dbReference type="NCBI Taxonomy" id="706561"/>
    <lineage>
        <taxon>Eukaryota</taxon>
        <taxon>Fungi</taxon>
        <taxon>Dikarya</taxon>
        <taxon>Ascomycota</taxon>
        <taxon>Pezizomycotina</taxon>
        <taxon>Dothideomycetes</taxon>
        <taxon>Dothideomycetidae</taxon>
        <taxon>Mycosphaerellales</taxon>
        <taxon>Teratosphaeriaceae</taxon>
        <taxon>Salinomyces</taxon>
    </lineage>
</organism>
<reference evidence="4 5" key="1">
    <citation type="submission" date="2017-03" db="EMBL/GenBank/DDBJ databases">
        <title>Genomes of endolithic fungi from Antarctica.</title>
        <authorList>
            <person name="Coleine C."/>
            <person name="Masonjones S."/>
            <person name="Stajich J.E."/>
        </authorList>
    </citation>
    <scope>NUCLEOTIDE SEQUENCE [LARGE SCALE GENOMIC DNA]</scope>
    <source>
        <strain evidence="4 5">CCFEE 6315</strain>
    </source>
</reference>
<protein>
    <recommendedName>
        <fullName evidence="3">RRM domain-containing protein</fullName>
    </recommendedName>
</protein>
<dbReference type="EMBL" id="NAJL01000046">
    <property type="protein sequence ID" value="TKA24232.1"/>
    <property type="molecule type" value="Genomic_DNA"/>
</dbReference>
<feature type="region of interest" description="Disordered" evidence="2">
    <location>
        <begin position="389"/>
        <end position="427"/>
    </location>
</feature>
<dbReference type="SMART" id="SM00360">
    <property type="entry name" value="RRM"/>
    <property type="match status" value="1"/>
</dbReference>
<feature type="compositionally biased region" description="Polar residues" evidence="2">
    <location>
        <begin position="890"/>
        <end position="904"/>
    </location>
</feature>
<dbReference type="PANTHER" id="PTHR23295:SF6">
    <property type="entry name" value="NEOSIN, ISOFORM A"/>
    <property type="match status" value="1"/>
</dbReference>
<dbReference type="GO" id="GO:0003723">
    <property type="term" value="F:RNA binding"/>
    <property type="evidence" value="ECO:0007669"/>
    <property type="project" value="UniProtKB-UniRule"/>
</dbReference>
<name>A0A4U0TQV4_9PEZI</name>
<evidence type="ECO:0000259" key="3">
    <source>
        <dbReference type="PROSITE" id="PS50102"/>
    </source>
</evidence>
<feature type="region of interest" description="Disordered" evidence="2">
    <location>
        <begin position="930"/>
        <end position="972"/>
    </location>
</feature>
<feature type="compositionally biased region" description="Gly residues" evidence="2">
    <location>
        <begin position="615"/>
        <end position="631"/>
    </location>
</feature>
<dbReference type="InterPro" id="IPR000504">
    <property type="entry name" value="RRM_dom"/>
</dbReference>
<proteinExistence type="predicted"/>
<dbReference type="Gene3D" id="3.30.70.330">
    <property type="match status" value="1"/>
</dbReference>
<dbReference type="SUPFAM" id="SSF54928">
    <property type="entry name" value="RNA-binding domain, RBD"/>
    <property type="match status" value="1"/>
</dbReference>
<feature type="compositionally biased region" description="Low complexity" evidence="2">
    <location>
        <begin position="935"/>
        <end position="945"/>
    </location>
</feature>
<dbReference type="Gene3D" id="3.40.50.800">
    <property type="entry name" value="Anticodon-binding domain"/>
    <property type="match status" value="1"/>
</dbReference>
<feature type="compositionally biased region" description="Pro residues" evidence="2">
    <location>
        <begin position="842"/>
        <end position="866"/>
    </location>
</feature>
<comment type="caution">
    <text evidence="4">The sequence shown here is derived from an EMBL/GenBank/DDBJ whole genome shotgun (WGS) entry which is preliminary data.</text>
</comment>
<feature type="compositionally biased region" description="Low complexity" evidence="2">
    <location>
        <begin position="170"/>
        <end position="183"/>
    </location>
</feature>
<feature type="compositionally biased region" description="Pro residues" evidence="2">
    <location>
        <begin position="280"/>
        <end position="290"/>
    </location>
</feature>
<feature type="compositionally biased region" description="Basic and acidic residues" evidence="2">
    <location>
        <begin position="647"/>
        <end position="662"/>
    </location>
</feature>
<feature type="region of interest" description="Disordered" evidence="2">
    <location>
        <begin position="453"/>
        <end position="478"/>
    </location>
</feature>
<feature type="compositionally biased region" description="Polar residues" evidence="2">
    <location>
        <begin position="413"/>
        <end position="427"/>
    </location>
</feature>
<feature type="region of interest" description="Disordered" evidence="2">
    <location>
        <begin position="319"/>
        <end position="355"/>
    </location>
</feature>
<dbReference type="PANTHER" id="PTHR23295">
    <property type="entry name" value="NUCLEAR RECEPTOR COACTIVATOR 5-RELATED"/>
    <property type="match status" value="1"/>
</dbReference>
<evidence type="ECO:0000313" key="5">
    <source>
        <dbReference type="Proteomes" id="UP000308549"/>
    </source>
</evidence>
<keyword evidence="5" id="KW-1185">Reference proteome</keyword>
<evidence type="ECO:0000313" key="4">
    <source>
        <dbReference type="EMBL" id="TKA24232.1"/>
    </source>
</evidence>